<evidence type="ECO:0000256" key="1">
    <source>
        <dbReference type="ARBA" id="ARBA00005689"/>
    </source>
</evidence>
<dbReference type="GO" id="GO:0042853">
    <property type="term" value="P:L-alanine catabolic process"/>
    <property type="evidence" value="ECO:0007669"/>
    <property type="project" value="InterPro"/>
</dbReference>
<sequence>MADKMKSGFAELAREQRLYTQEAPAKVQKQSRALFIGVPREVSLQESRVSLKPESVEVLTSNGHEVWVEAGAGKSANYTDNEYSEAGAKIVEARKEVFQANIVLKVEPPTMKEIDLLNEGATIISAFQSGRQSVDFIHALNKKKITAIGYEFIEDKVGGLPLVRAMSEIAGSTVMLIAAELLSNTSGGQGVILGGITGVPPTQVVIVGAGTVAEYAARASIGLGVDIRIFDNHIYKLRRIKHALGQQIHTSTIDNATLSHALANADVVIGAIRAEKGRNKCVITEEMVSQMKPGSVIIDVTIDQGGCIATSEMTSHNKPTFTRHGVVHYCVPNIASRVARTASIAISNIFTPILLHVADAGGIDEMIFNHPWFMRGVYTYRGSVCNIHLARKYNLGYKDLNLLMAARF</sequence>
<dbReference type="SUPFAM" id="SSF51735">
    <property type="entry name" value="NAD(P)-binding Rossmann-fold domains"/>
    <property type="match status" value="1"/>
</dbReference>
<proteinExistence type="inferred from homology"/>
<dbReference type="InterPro" id="IPR036291">
    <property type="entry name" value="NAD(P)-bd_dom_sf"/>
</dbReference>
<organism evidence="6 7">
    <name type="scientific">Marinoscillum furvescens DSM 4134</name>
    <dbReference type="NCBI Taxonomy" id="1122208"/>
    <lineage>
        <taxon>Bacteria</taxon>
        <taxon>Pseudomonadati</taxon>
        <taxon>Bacteroidota</taxon>
        <taxon>Cytophagia</taxon>
        <taxon>Cytophagales</taxon>
        <taxon>Reichenbachiellaceae</taxon>
        <taxon>Marinoscillum</taxon>
    </lineage>
</organism>
<feature type="domain" description="Alanine dehydrogenase/pyridine nucleotide transhydrogenase NAD(H)-binding" evidence="4">
    <location>
        <begin position="182"/>
        <end position="330"/>
    </location>
</feature>
<dbReference type="SUPFAM" id="SSF52283">
    <property type="entry name" value="Formate/glycerate dehydrogenase catalytic domain-like"/>
    <property type="match status" value="1"/>
</dbReference>
<gene>
    <name evidence="6" type="ORF">C7460_104264</name>
</gene>
<name>A0A3D9L6Y7_MARFU</name>
<reference evidence="6 7" key="1">
    <citation type="submission" date="2018-07" db="EMBL/GenBank/DDBJ databases">
        <title>Genomic Encyclopedia of Type Strains, Phase IV (KMG-IV): sequencing the most valuable type-strain genomes for metagenomic binning, comparative biology and taxonomic classification.</title>
        <authorList>
            <person name="Goeker M."/>
        </authorList>
    </citation>
    <scope>NUCLEOTIDE SEQUENCE [LARGE SCALE GENOMIC DNA]</scope>
    <source>
        <strain evidence="6 7">DSM 4134</strain>
    </source>
</reference>
<evidence type="ECO:0000313" key="7">
    <source>
        <dbReference type="Proteomes" id="UP000256779"/>
    </source>
</evidence>
<dbReference type="SMART" id="SM01002">
    <property type="entry name" value="AlaDh_PNT_C"/>
    <property type="match status" value="1"/>
</dbReference>
<dbReference type="GO" id="GO:0000286">
    <property type="term" value="F:alanine dehydrogenase activity"/>
    <property type="evidence" value="ECO:0007669"/>
    <property type="project" value="UniProtKB-EC"/>
</dbReference>
<dbReference type="EC" id="1.4.1.1" evidence="2"/>
<comment type="similarity">
    <text evidence="1">Belongs to the AlaDH/PNT family.</text>
</comment>
<dbReference type="InterPro" id="IPR007698">
    <property type="entry name" value="AlaDH/PNT_NAD(H)-bd"/>
</dbReference>
<evidence type="ECO:0000313" key="6">
    <source>
        <dbReference type="EMBL" id="REE01244.1"/>
    </source>
</evidence>
<dbReference type="GO" id="GO:0005886">
    <property type="term" value="C:plasma membrane"/>
    <property type="evidence" value="ECO:0007669"/>
    <property type="project" value="TreeGrafter"/>
</dbReference>
<evidence type="ECO:0000256" key="2">
    <source>
        <dbReference type="ARBA" id="ARBA00012897"/>
    </source>
</evidence>
<dbReference type="Gene3D" id="3.40.50.720">
    <property type="entry name" value="NAD(P)-binding Rossmann-like Domain"/>
    <property type="match status" value="2"/>
</dbReference>
<accession>A0A3D9L6Y7</accession>
<dbReference type="CDD" id="cd05305">
    <property type="entry name" value="L-AlaDH"/>
    <property type="match status" value="1"/>
</dbReference>
<keyword evidence="7" id="KW-1185">Reference proteome</keyword>
<dbReference type="Pfam" id="PF05222">
    <property type="entry name" value="AlaDh_PNT_N"/>
    <property type="match status" value="1"/>
</dbReference>
<evidence type="ECO:0000259" key="4">
    <source>
        <dbReference type="SMART" id="SM01002"/>
    </source>
</evidence>
<evidence type="ECO:0000259" key="5">
    <source>
        <dbReference type="SMART" id="SM01003"/>
    </source>
</evidence>
<dbReference type="Proteomes" id="UP000256779">
    <property type="component" value="Unassembled WGS sequence"/>
</dbReference>
<dbReference type="RefSeq" id="WP_245986210.1">
    <property type="nucleotide sequence ID" value="NZ_QREG01000004.1"/>
</dbReference>
<dbReference type="Pfam" id="PF01262">
    <property type="entry name" value="AlaDh_PNT_C"/>
    <property type="match status" value="1"/>
</dbReference>
<feature type="domain" description="Alanine dehydrogenase/pyridine nucleotide transhydrogenase N-terminal" evidence="5">
    <location>
        <begin position="37"/>
        <end position="170"/>
    </location>
</feature>
<protein>
    <recommendedName>
        <fullName evidence="2">alanine dehydrogenase</fullName>
        <ecNumber evidence="2">1.4.1.1</ecNumber>
    </recommendedName>
</protein>
<comment type="caution">
    <text evidence="6">The sequence shown here is derived from an EMBL/GenBank/DDBJ whole genome shotgun (WGS) entry which is preliminary data.</text>
</comment>
<evidence type="ECO:0000256" key="3">
    <source>
        <dbReference type="ARBA" id="ARBA00023002"/>
    </source>
</evidence>
<dbReference type="SMART" id="SM01003">
    <property type="entry name" value="AlaDh_PNT_N"/>
    <property type="match status" value="1"/>
</dbReference>
<dbReference type="InterPro" id="IPR008141">
    <property type="entry name" value="Ala_DH"/>
</dbReference>
<dbReference type="EMBL" id="QREG01000004">
    <property type="protein sequence ID" value="REE01244.1"/>
    <property type="molecule type" value="Genomic_DNA"/>
</dbReference>
<dbReference type="InterPro" id="IPR007886">
    <property type="entry name" value="AlaDH/PNT_N"/>
</dbReference>
<keyword evidence="3" id="KW-0560">Oxidoreductase</keyword>
<dbReference type="AlphaFoldDB" id="A0A3D9L6Y7"/>
<dbReference type="PANTHER" id="PTHR42795">
    <property type="entry name" value="ALANINE DEHYDROGENASE"/>
    <property type="match status" value="1"/>
</dbReference>
<dbReference type="PANTHER" id="PTHR42795:SF1">
    <property type="entry name" value="ALANINE DEHYDROGENASE"/>
    <property type="match status" value="1"/>
</dbReference>